<gene>
    <name evidence="2" type="ORF">PFISCL1PPCAC_14025</name>
</gene>
<feature type="transmembrane region" description="Helical" evidence="1">
    <location>
        <begin position="52"/>
        <end position="72"/>
    </location>
</feature>
<sequence length="76" mass="8756">CNFFYQDAQFDITAINVHNLSESDEFLAFGGRLFAMPEHAESVIKVATQSILPTYFAAYAIFVWCITTIYRLRIRV</sequence>
<dbReference type="EMBL" id="BTSY01000004">
    <property type="protein sequence ID" value="GMT22728.1"/>
    <property type="molecule type" value="Genomic_DNA"/>
</dbReference>
<proteinExistence type="predicted"/>
<evidence type="ECO:0008006" key="4">
    <source>
        <dbReference type="Google" id="ProtNLM"/>
    </source>
</evidence>
<accession>A0AAV5VTF4</accession>
<name>A0AAV5VTF4_9BILA</name>
<keyword evidence="1" id="KW-1133">Transmembrane helix</keyword>
<evidence type="ECO:0000313" key="3">
    <source>
        <dbReference type="Proteomes" id="UP001432322"/>
    </source>
</evidence>
<reference evidence="2" key="1">
    <citation type="submission" date="2023-10" db="EMBL/GenBank/DDBJ databases">
        <title>Genome assembly of Pristionchus species.</title>
        <authorList>
            <person name="Yoshida K."/>
            <person name="Sommer R.J."/>
        </authorList>
    </citation>
    <scope>NUCLEOTIDE SEQUENCE</scope>
    <source>
        <strain evidence="2">RS5133</strain>
    </source>
</reference>
<organism evidence="2 3">
    <name type="scientific">Pristionchus fissidentatus</name>
    <dbReference type="NCBI Taxonomy" id="1538716"/>
    <lineage>
        <taxon>Eukaryota</taxon>
        <taxon>Metazoa</taxon>
        <taxon>Ecdysozoa</taxon>
        <taxon>Nematoda</taxon>
        <taxon>Chromadorea</taxon>
        <taxon>Rhabditida</taxon>
        <taxon>Rhabditina</taxon>
        <taxon>Diplogasteromorpha</taxon>
        <taxon>Diplogasteroidea</taxon>
        <taxon>Neodiplogasteridae</taxon>
        <taxon>Pristionchus</taxon>
    </lineage>
</organism>
<keyword evidence="1" id="KW-0472">Membrane</keyword>
<comment type="caution">
    <text evidence="2">The sequence shown here is derived from an EMBL/GenBank/DDBJ whole genome shotgun (WGS) entry which is preliminary data.</text>
</comment>
<evidence type="ECO:0000313" key="2">
    <source>
        <dbReference type="EMBL" id="GMT22728.1"/>
    </source>
</evidence>
<evidence type="ECO:0000256" key="1">
    <source>
        <dbReference type="SAM" id="Phobius"/>
    </source>
</evidence>
<keyword evidence="1" id="KW-0812">Transmembrane</keyword>
<dbReference type="AlphaFoldDB" id="A0AAV5VTF4"/>
<dbReference type="Proteomes" id="UP001432322">
    <property type="component" value="Unassembled WGS sequence"/>
</dbReference>
<protein>
    <recommendedName>
        <fullName evidence="4">G protein-coupled receptor</fullName>
    </recommendedName>
</protein>
<keyword evidence="3" id="KW-1185">Reference proteome</keyword>
<feature type="non-terminal residue" evidence="2">
    <location>
        <position position="1"/>
    </location>
</feature>